<dbReference type="RefSeq" id="XP_002550131.1">
    <property type="nucleotide sequence ID" value="XM_002550085.1"/>
</dbReference>
<proteinExistence type="predicted"/>
<keyword evidence="3" id="KW-1185">Reference proteome</keyword>
<dbReference type="EMBL" id="GG692400">
    <property type="protein sequence ID" value="EER31646.1"/>
    <property type="molecule type" value="Genomic_DNA"/>
</dbReference>
<dbReference type="KEGG" id="ctp:CTRG_04429"/>
<dbReference type="eggNOG" id="ENOG502RAQT">
    <property type="taxonomic scope" value="Eukaryota"/>
</dbReference>
<evidence type="ECO:0000256" key="1">
    <source>
        <dbReference type="SAM" id="MobiDB-lite"/>
    </source>
</evidence>
<dbReference type="STRING" id="294747.C5MED6"/>
<feature type="compositionally biased region" description="Low complexity" evidence="1">
    <location>
        <begin position="404"/>
        <end position="419"/>
    </location>
</feature>
<sequence>MTTSKSWGRSQLHHDHMDPIKPNLIFSSNIPHKIHNLIHNLKHHNFEDKPWSITINIQLNNLVSRHGSIKLTDLEDLINIHANKHYILRILKNEQWEYTPYEEIFIVMVKLIVLKFNEKTTIEFQQDENYLILKQCGFLEEIEEYMKKIYHNYHEEESSSMADKSMNNDYDVSDSTLEYSETEENGEFEGKHLEPLKSNDTLIDEFRRRFSDISDEEKSFNRNSDFINNISNLRHNDEEDNELSKKLNVDDDDTIEVTLKDQHTPQLVHEVYNPFRLDDLVEVDCENEEDFDLKDSVDPFFPSPTSPVKKEFTEDDEIIKISRQSSFQSPTKSKRSQSLSRMSSLSMIDDDRFGLDYAFNSNGNNVPSFIKDNKKFKFIKVGKVQKFVNLFEEQQKELQDVNITSATSSRRASRTSSRAGSPGKF</sequence>
<dbReference type="AlphaFoldDB" id="C5MED6"/>
<dbReference type="VEuPathDB" id="FungiDB:CTRG_04429"/>
<feature type="region of interest" description="Disordered" evidence="1">
    <location>
        <begin position="399"/>
        <end position="425"/>
    </location>
</feature>
<accession>C5MED6</accession>
<dbReference type="OrthoDB" id="4021450at2759"/>
<protein>
    <submittedName>
        <fullName evidence="2">Uncharacterized protein</fullName>
    </submittedName>
</protein>
<dbReference type="GeneID" id="8298662"/>
<gene>
    <name evidence="2" type="ORF">CTRG_04429</name>
</gene>
<name>C5MED6_CANTT</name>
<evidence type="ECO:0000313" key="2">
    <source>
        <dbReference type="EMBL" id="EER31646.1"/>
    </source>
</evidence>
<organism evidence="2 3">
    <name type="scientific">Candida tropicalis (strain ATCC MYA-3404 / T1)</name>
    <name type="common">Yeast</name>
    <dbReference type="NCBI Taxonomy" id="294747"/>
    <lineage>
        <taxon>Eukaryota</taxon>
        <taxon>Fungi</taxon>
        <taxon>Dikarya</taxon>
        <taxon>Ascomycota</taxon>
        <taxon>Saccharomycotina</taxon>
        <taxon>Pichiomycetes</taxon>
        <taxon>Debaryomycetaceae</taxon>
        <taxon>Candida/Lodderomyces clade</taxon>
        <taxon>Candida</taxon>
    </lineage>
</organism>
<dbReference type="HOGENOM" id="CLU_045706_0_0_1"/>
<reference evidence="2 3" key="1">
    <citation type="journal article" date="2009" name="Nature">
        <title>Evolution of pathogenicity and sexual reproduction in eight Candida genomes.</title>
        <authorList>
            <person name="Butler G."/>
            <person name="Rasmussen M.D."/>
            <person name="Lin M.F."/>
            <person name="Santos M.A."/>
            <person name="Sakthikumar S."/>
            <person name="Munro C.A."/>
            <person name="Rheinbay E."/>
            <person name="Grabherr M."/>
            <person name="Forche A."/>
            <person name="Reedy J.L."/>
            <person name="Agrafioti I."/>
            <person name="Arnaud M.B."/>
            <person name="Bates S."/>
            <person name="Brown A.J."/>
            <person name="Brunke S."/>
            <person name="Costanzo M.C."/>
            <person name="Fitzpatrick D.A."/>
            <person name="de Groot P.W."/>
            <person name="Harris D."/>
            <person name="Hoyer L.L."/>
            <person name="Hube B."/>
            <person name="Klis F.M."/>
            <person name="Kodira C."/>
            <person name="Lennard N."/>
            <person name="Logue M.E."/>
            <person name="Martin R."/>
            <person name="Neiman A.M."/>
            <person name="Nikolaou E."/>
            <person name="Quail M.A."/>
            <person name="Quinn J."/>
            <person name="Santos M.C."/>
            <person name="Schmitzberger F.F."/>
            <person name="Sherlock G."/>
            <person name="Shah P."/>
            <person name="Silverstein K.A."/>
            <person name="Skrzypek M.S."/>
            <person name="Soll D."/>
            <person name="Staggs R."/>
            <person name="Stansfield I."/>
            <person name="Stumpf M.P."/>
            <person name="Sudbery P.E."/>
            <person name="Srikantha T."/>
            <person name="Zeng Q."/>
            <person name="Berman J."/>
            <person name="Berriman M."/>
            <person name="Heitman J."/>
            <person name="Gow N.A."/>
            <person name="Lorenz M.C."/>
            <person name="Birren B.W."/>
            <person name="Kellis M."/>
            <person name="Cuomo C.A."/>
        </authorList>
    </citation>
    <scope>NUCLEOTIDE SEQUENCE [LARGE SCALE GENOMIC DNA]</scope>
    <source>
        <strain evidence="3">ATCC MYA-3404 / T1</strain>
    </source>
</reference>
<dbReference type="Proteomes" id="UP000002037">
    <property type="component" value="Unassembled WGS sequence"/>
</dbReference>
<evidence type="ECO:0000313" key="3">
    <source>
        <dbReference type="Proteomes" id="UP000002037"/>
    </source>
</evidence>